<dbReference type="Gene3D" id="1.10.10.1450">
    <property type="match status" value="1"/>
</dbReference>
<dbReference type="InterPro" id="IPR052709">
    <property type="entry name" value="Transposase-MT_Hybrid"/>
</dbReference>
<dbReference type="STRING" id="178035.A0A154NWY7"/>
<dbReference type="PANTHER" id="PTHR46060:SF2">
    <property type="entry name" value="HISTONE-LYSINE N-METHYLTRANSFERASE SETMAR"/>
    <property type="match status" value="1"/>
</dbReference>
<dbReference type="PANTHER" id="PTHR46060">
    <property type="entry name" value="MARINER MOS1 TRANSPOSASE-LIKE PROTEIN"/>
    <property type="match status" value="1"/>
</dbReference>
<dbReference type="GO" id="GO:0046975">
    <property type="term" value="F:histone H3K36 methyltransferase activity"/>
    <property type="evidence" value="ECO:0007669"/>
    <property type="project" value="TreeGrafter"/>
</dbReference>
<dbReference type="GO" id="GO:0003690">
    <property type="term" value="F:double-stranded DNA binding"/>
    <property type="evidence" value="ECO:0007669"/>
    <property type="project" value="TreeGrafter"/>
</dbReference>
<keyword evidence="2" id="KW-0489">Methyltransferase</keyword>
<dbReference type="GO" id="GO:0031297">
    <property type="term" value="P:replication fork processing"/>
    <property type="evidence" value="ECO:0007669"/>
    <property type="project" value="TreeGrafter"/>
</dbReference>
<protein>
    <submittedName>
        <fullName evidence="2">Histone-lysine N-methyltransferase SETMAR</fullName>
    </submittedName>
</protein>
<evidence type="ECO:0000313" key="3">
    <source>
        <dbReference type="Proteomes" id="UP000076502"/>
    </source>
</evidence>
<dbReference type="GO" id="GO:0035861">
    <property type="term" value="C:site of double-strand break"/>
    <property type="evidence" value="ECO:0007669"/>
    <property type="project" value="TreeGrafter"/>
</dbReference>
<keyword evidence="2" id="KW-0808">Transferase</keyword>
<dbReference type="GO" id="GO:0005634">
    <property type="term" value="C:nucleus"/>
    <property type="evidence" value="ECO:0007669"/>
    <property type="project" value="TreeGrafter"/>
</dbReference>
<dbReference type="GO" id="GO:0044774">
    <property type="term" value="P:mitotic DNA integrity checkpoint signaling"/>
    <property type="evidence" value="ECO:0007669"/>
    <property type="project" value="TreeGrafter"/>
</dbReference>
<dbReference type="GO" id="GO:0006303">
    <property type="term" value="P:double-strand break repair via nonhomologous end joining"/>
    <property type="evidence" value="ECO:0007669"/>
    <property type="project" value="TreeGrafter"/>
</dbReference>
<proteinExistence type="predicted"/>
<keyword evidence="3" id="KW-1185">Reference proteome</keyword>
<reference evidence="2 3" key="1">
    <citation type="submission" date="2015-07" db="EMBL/GenBank/DDBJ databases">
        <title>The genome of Dufourea novaeangliae.</title>
        <authorList>
            <person name="Pan H."/>
            <person name="Kapheim K."/>
        </authorList>
    </citation>
    <scope>NUCLEOTIDE SEQUENCE [LARGE SCALE GENOMIC DNA]</scope>
    <source>
        <strain evidence="2">0120121106</strain>
        <tissue evidence="2">Whole body</tissue>
    </source>
</reference>
<feature type="non-terminal residue" evidence="2">
    <location>
        <position position="1"/>
    </location>
</feature>
<dbReference type="GO" id="GO:0000729">
    <property type="term" value="P:DNA double-strand break processing"/>
    <property type="evidence" value="ECO:0007669"/>
    <property type="project" value="TreeGrafter"/>
</dbReference>
<accession>A0A154NWY7</accession>
<dbReference type="GO" id="GO:0015074">
    <property type="term" value="P:DNA integration"/>
    <property type="evidence" value="ECO:0007669"/>
    <property type="project" value="TreeGrafter"/>
</dbReference>
<dbReference type="GO" id="GO:0000014">
    <property type="term" value="F:single-stranded DNA endodeoxyribonuclease activity"/>
    <property type="evidence" value="ECO:0007669"/>
    <property type="project" value="TreeGrafter"/>
</dbReference>
<dbReference type="InterPro" id="IPR041426">
    <property type="entry name" value="Mos1_HTH"/>
</dbReference>
<dbReference type="AlphaFoldDB" id="A0A154NWY7"/>
<evidence type="ECO:0000259" key="1">
    <source>
        <dbReference type="Pfam" id="PF17906"/>
    </source>
</evidence>
<dbReference type="GO" id="GO:0032259">
    <property type="term" value="P:methylation"/>
    <property type="evidence" value="ECO:0007669"/>
    <property type="project" value="UniProtKB-KW"/>
</dbReference>
<gene>
    <name evidence="2" type="ORF">WN55_02085</name>
</gene>
<dbReference type="EMBL" id="KQ434777">
    <property type="protein sequence ID" value="KZC04196.1"/>
    <property type="molecule type" value="Genomic_DNA"/>
</dbReference>
<sequence length="87" mass="10232">NFRHIFLFYYCKDKNEVQATTTLCVVYEENVSTERQCQNWFSKFHSGNFDVKDAPRYGRSVQADKDEIKTLVETNRCITIREIAGTL</sequence>
<dbReference type="GO" id="GO:0042800">
    <property type="term" value="F:histone H3K4 methyltransferase activity"/>
    <property type="evidence" value="ECO:0007669"/>
    <property type="project" value="TreeGrafter"/>
</dbReference>
<name>A0A154NWY7_DUFNO</name>
<organism evidence="2 3">
    <name type="scientific">Dufourea novaeangliae</name>
    <name type="common">Sweat bee</name>
    <dbReference type="NCBI Taxonomy" id="178035"/>
    <lineage>
        <taxon>Eukaryota</taxon>
        <taxon>Metazoa</taxon>
        <taxon>Ecdysozoa</taxon>
        <taxon>Arthropoda</taxon>
        <taxon>Hexapoda</taxon>
        <taxon>Insecta</taxon>
        <taxon>Pterygota</taxon>
        <taxon>Neoptera</taxon>
        <taxon>Endopterygota</taxon>
        <taxon>Hymenoptera</taxon>
        <taxon>Apocrita</taxon>
        <taxon>Aculeata</taxon>
        <taxon>Apoidea</taxon>
        <taxon>Anthophila</taxon>
        <taxon>Halictidae</taxon>
        <taxon>Rophitinae</taxon>
        <taxon>Dufourea</taxon>
    </lineage>
</organism>
<feature type="domain" description="Mos1 transposase HTH" evidence="1">
    <location>
        <begin position="1"/>
        <end position="48"/>
    </location>
</feature>
<dbReference type="GO" id="GO:0000793">
    <property type="term" value="C:condensed chromosome"/>
    <property type="evidence" value="ECO:0007669"/>
    <property type="project" value="TreeGrafter"/>
</dbReference>
<dbReference type="GO" id="GO:0003697">
    <property type="term" value="F:single-stranded DNA binding"/>
    <property type="evidence" value="ECO:0007669"/>
    <property type="project" value="TreeGrafter"/>
</dbReference>
<dbReference type="Proteomes" id="UP000076502">
    <property type="component" value="Unassembled WGS sequence"/>
</dbReference>
<dbReference type="Pfam" id="PF17906">
    <property type="entry name" value="HTH_48"/>
    <property type="match status" value="1"/>
</dbReference>
<evidence type="ECO:0000313" key="2">
    <source>
        <dbReference type="EMBL" id="KZC04196.1"/>
    </source>
</evidence>
<dbReference type="GO" id="GO:0044547">
    <property type="term" value="F:DNA topoisomerase binding"/>
    <property type="evidence" value="ECO:0007669"/>
    <property type="project" value="TreeGrafter"/>
</dbReference>